<dbReference type="Proteomes" id="UP000236735">
    <property type="component" value="Unassembled WGS sequence"/>
</dbReference>
<dbReference type="RefSeq" id="WP_146063049.1">
    <property type="nucleotide sequence ID" value="NZ_FNUV01000001.1"/>
</dbReference>
<evidence type="ECO:0000313" key="3">
    <source>
        <dbReference type="Proteomes" id="UP000236735"/>
    </source>
</evidence>
<reference evidence="2 3" key="1">
    <citation type="submission" date="2016-10" db="EMBL/GenBank/DDBJ databases">
        <authorList>
            <person name="de Groot N.N."/>
        </authorList>
    </citation>
    <scope>NUCLEOTIDE SEQUENCE [LARGE SCALE GENOMIC DNA]</scope>
    <source>
        <strain evidence="2 3">AR32</strain>
    </source>
</reference>
<dbReference type="AlphaFoldDB" id="A0A1H5RK98"/>
<proteinExistence type="predicted"/>
<keyword evidence="1" id="KW-0175">Coiled coil</keyword>
<evidence type="ECO:0008006" key="4">
    <source>
        <dbReference type="Google" id="ProtNLM"/>
    </source>
</evidence>
<evidence type="ECO:0000313" key="2">
    <source>
        <dbReference type="EMBL" id="SEF38805.1"/>
    </source>
</evidence>
<feature type="coiled-coil region" evidence="1">
    <location>
        <begin position="44"/>
        <end position="134"/>
    </location>
</feature>
<protein>
    <recommendedName>
        <fullName evidence="4">Lipoprotein</fullName>
    </recommendedName>
</protein>
<accession>A0A1H5RK98</accession>
<dbReference type="SUPFAM" id="SSF57997">
    <property type="entry name" value="Tropomyosin"/>
    <property type="match status" value="1"/>
</dbReference>
<organism evidence="2 3">
    <name type="scientific">Xylanibacter ruminicola</name>
    <name type="common">Prevotella ruminicola</name>
    <dbReference type="NCBI Taxonomy" id="839"/>
    <lineage>
        <taxon>Bacteria</taxon>
        <taxon>Pseudomonadati</taxon>
        <taxon>Bacteroidota</taxon>
        <taxon>Bacteroidia</taxon>
        <taxon>Bacteroidales</taxon>
        <taxon>Prevotellaceae</taxon>
        <taxon>Xylanibacter</taxon>
    </lineage>
</organism>
<sequence>MKKKIINGILMTAMLFAGTTSFVSCKDNVDDITSQIYKDIDRVKAELETKIAGLDTRLTSLEGKVTTLEGKVTSLEGEVAQIKNDLAALDSRVSNAEKAIEDLRARTDAVEAAVKALEEQVNNLITDVNVEETLDAVLGTINLPGFNPGTLASYYGINHTGIDLFPYVGEDCNVDIDAHSLTKDDIKGVTPVSIVDDGLISGFEGNVGKVYFTVNPNTVDVSKVNFSFVNSLGQDAGLTLSDVQESNHLITWALGKHGNGIVATRGENGANLYEATVTRYVQDLKKAKTWNLVDIQEFLNLQDLKDDAKAAIEKAKDKDSKKDGAKSLVKEALQIIQNYYNKIDSEGKNIPLYGLKASWTGADGVEKSFAKGFSITSVAIEPLSYNTFWTLDKSGKAAAKNLLGVDDFDAIKGIVYTIAKATDSKKTMDRVKKYLDKESDKLATFREGHEFFDAVAPIMLFIGTEGVNRLVPEMTLKSAESEITFILTSPTEEYLVPAAFKYVAVKQGGKVVESHLEAGNNKIIKLTLPMGASEIVYSTVDYAGYTVTKRYPITRVE</sequence>
<evidence type="ECO:0000256" key="1">
    <source>
        <dbReference type="SAM" id="Coils"/>
    </source>
</evidence>
<dbReference type="EMBL" id="FNUV01000001">
    <property type="protein sequence ID" value="SEF38805.1"/>
    <property type="molecule type" value="Genomic_DNA"/>
</dbReference>
<dbReference type="Gene3D" id="1.20.5.170">
    <property type="match status" value="1"/>
</dbReference>
<gene>
    <name evidence="2" type="ORF">SAMN05216354_0134</name>
</gene>
<dbReference type="Gene3D" id="1.20.5.340">
    <property type="match status" value="1"/>
</dbReference>
<dbReference type="PROSITE" id="PS51257">
    <property type="entry name" value="PROKAR_LIPOPROTEIN"/>
    <property type="match status" value="1"/>
</dbReference>
<name>A0A1H5RK98_XYLRU</name>